<dbReference type="PANTHER" id="PTHR33393">
    <property type="entry name" value="POLYGLUTAMINE SYNTHESIS ACCESSORY PROTEIN RV0574C-RELATED"/>
    <property type="match status" value="1"/>
</dbReference>
<dbReference type="Proteomes" id="UP000003711">
    <property type="component" value="Unassembled WGS sequence"/>
</dbReference>
<dbReference type="CDD" id="cd07381">
    <property type="entry name" value="MPP_CapA"/>
    <property type="match status" value="1"/>
</dbReference>
<dbReference type="InterPro" id="IPR052169">
    <property type="entry name" value="CW_Biosynth-Accessory"/>
</dbReference>
<dbReference type="InterPro" id="IPR029052">
    <property type="entry name" value="Metallo-depent_PP-like"/>
</dbReference>
<dbReference type="Gene3D" id="3.60.21.10">
    <property type="match status" value="1"/>
</dbReference>
<dbReference type="Pfam" id="PF09587">
    <property type="entry name" value="PGA_cap"/>
    <property type="match status" value="1"/>
</dbReference>
<comment type="similarity">
    <text evidence="1">Belongs to the CapA family.</text>
</comment>
<reference evidence="3 4" key="1">
    <citation type="submission" date="2008-12" db="EMBL/GenBank/DDBJ databases">
        <authorList>
            <person name="Fulton L."/>
            <person name="Clifton S."/>
            <person name="Fulton B."/>
            <person name="Xu J."/>
            <person name="Minx P."/>
            <person name="Pepin K.H."/>
            <person name="Johnson M."/>
            <person name="Bhonagiri V."/>
            <person name="Nash W.E."/>
            <person name="Mardis E.R."/>
            <person name="Wilson R.K."/>
        </authorList>
    </citation>
    <scope>NUCLEOTIDE SEQUENCE [LARGE SCALE GENOMIC DNA]</scope>
    <source>
        <strain evidence="3 4">DSM 14838</strain>
    </source>
</reference>
<reference evidence="3 4" key="2">
    <citation type="submission" date="2009-01" db="EMBL/GenBank/DDBJ databases">
        <title>Draft genome sequence of Bacteroides cellulosilyticus (DSM 14838).</title>
        <authorList>
            <person name="Sudarsanam P."/>
            <person name="Ley R."/>
            <person name="Guruge J."/>
            <person name="Turnbaugh P.J."/>
            <person name="Mahowald M."/>
            <person name="Liep D."/>
            <person name="Gordon J."/>
        </authorList>
    </citation>
    <scope>NUCLEOTIDE SEQUENCE [LARGE SCALE GENOMIC DNA]</scope>
    <source>
        <strain evidence="3 4">DSM 14838</strain>
    </source>
</reference>
<sequence length="400" mass="45446">SCDNLTPFGIYFIQWNLNPLKVMRQTIPLALLFFFISCCSTAQEQVVPESTDTIPPAKITLLFVGDLMQHKAQLDAARTDKGTYDYSPCFSLVKEQISGADIAISNLEVPIGGKPYSGYPAFCAPDEYLYAIKEAGFNVLLTANNHCLDRGKKGLERTILMLDSLRIPYTGTYRNEEERRQRYPLLIHKNGFRIALLNYTYDTNGVKPSSPNIVNYIDKKIMLQDIDTARTWQPDVIIACMHWGNEYQSLPSREQQQLADWLLKQGVTHIIGSHPHVIQPMELRTDSITRTQHAVVYSLGNFISNMSKVNTDGGLIFTLELEKDTTTSTSPQVRVQRCGYNFVWTARPNFTKEKNYVLYPTDSTSISKLPEAARNHLNIFVKNSRKLLQQHNVGIKENKK</sequence>
<feature type="domain" description="Capsule synthesis protein CapA" evidence="2">
    <location>
        <begin position="60"/>
        <end position="306"/>
    </location>
</feature>
<dbReference type="SUPFAM" id="SSF56300">
    <property type="entry name" value="Metallo-dependent phosphatases"/>
    <property type="match status" value="1"/>
</dbReference>
<evidence type="ECO:0000313" key="4">
    <source>
        <dbReference type="Proteomes" id="UP000003711"/>
    </source>
</evidence>
<dbReference type="SMART" id="SM00854">
    <property type="entry name" value="PGA_cap"/>
    <property type="match status" value="1"/>
</dbReference>
<protein>
    <submittedName>
        <fullName evidence="3">Bacterial capsule synthesis protein</fullName>
    </submittedName>
</protein>
<evidence type="ECO:0000256" key="1">
    <source>
        <dbReference type="ARBA" id="ARBA00005662"/>
    </source>
</evidence>
<gene>
    <name evidence="3" type="ORF">BACCELL_03993</name>
</gene>
<organism evidence="3 4">
    <name type="scientific">Bacteroides cellulosilyticus DSM 14838</name>
    <dbReference type="NCBI Taxonomy" id="537012"/>
    <lineage>
        <taxon>Bacteria</taxon>
        <taxon>Pseudomonadati</taxon>
        <taxon>Bacteroidota</taxon>
        <taxon>Bacteroidia</taxon>
        <taxon>Bacteroidales</taxon>
        <taxon>Bacteroidaceae</taxon>
        <taxon>Bacteroides</taxon>
    </lineage>
</organism>
<proteinExistence type="inferred from homology"/>
<dbReference type="HOGENOM" id="CLU_687949_0_0_10"/>
<evidence type="ECO:0000259" key="2">
    <source>
        <dbReference type="SMART" id="SM00854"/>
    </source>
</evidence>
<comment type="caution">
    <text evidence="3">The sequence shown here is derived from an EMBL/GenBank/DDBJ whole genome shotgun (WGS) entry which is preliminary data.</text>
</comment>
<dbReference type="InterPro" id="IPR019079">
    <property type="entry name" value="Capsule_synth_CapA"/>
</dbReference>
<dbReference type="AlphaFoldDB" id="E2NI61"/>
<name>E2NI61_9BACE</name>
<accession>E2NI61</accession>
<feature type="non-terminal residue" evidence="3">
    <location>
        <position position="1"/>
    </location>
</feature>
<evidence type="ECO:0000313" key="3">
    <source>
        <dbReference type="EMBL" id="EEF88401.1"/>
    </source>
</evidence>
<dbReference type="PANTHER" id="PTHR33393:SF12">
    <property type="entry name" value="CAPSULE BIOSYNTHESIS PROTEIN CAPA"/>
    <property type="match status" value="1"/>
</dbReference>
<dbReference type="EMBL" id="ACCH01000295">
    <property type="protein sequence ID" value="EEF88401.1"/>
    <property type="molecule type" value="Genomic_DNA"/>
</dbReference>